<sequence length="105" mass="12643">MRELVKQFNYASQQFRLLMDNAGNGGIPKLRRVHAYEEAFAQLVKCHEIYELLRAQTDEAEITRLHRTLNENFKLYTEGWGRVKRVVQESRQARHERKREESFDY</sequence>
<dbReference type="EMBL" id="JACATZ010000003">
    <property type="protein sequence ID" value="NWJ47994.1"/>
    <property type="molecule type" value="Genomic_DNA"/>
</dbReference>
<organism evidence="1 3">
    <name type="scientific">Candidatus Chlorohelix allophototropha</name>
    <dbReference type="NCBI Taxonomy" id="3003348"/>
    <lineage>
        <taxon>Bacteria</taxon>
        <taxon>Bacillati</taxon>
        <taxon>Chloroflexota</taxon>
        <taxon>Chloroflexia</taxon>
        <taxon>Candidatus Chloroheliales</taxon>
        <taxon>Candidatus Chloroheliaceae</taxon>
        <taxon>Candidatus Chlorohelix</taxon>
    </lineage>
</organism>
<dbReference type="Proteomes" id="UP000521676">
    <property type="component" value="Unassembled WGS sequence"/>
</dbReference>
<dbReference type="Proteomes" id="UP001431572">
    <property type="component" value="Chromosome 2"/>
</dbReference>
<dbReference type="EMBL" id="CP128400">
    <property type="protein sequence ID" value="WJW69899.1"/>
    <property type="molecule type" value="Genomic_DNA"/>
</dbReference>
<gene>
    <name evidence="1" type="ORF">HXX08_19235</name>
    <name evidence="2" type="ORF">OZ401_003529</name>
</gene>
<evidence type="ECO:0000313" key="2">
    <source>
        <dbReference type="EMBL" id="WJW69899.1"/>
    </source>
</evidence>
<proteinExistence type="predicted"/>
<reference evidence="1 3" key="1">
    <citation type="submission" date="2020-06" db="EMBL/GenBank/DDBJ databases">
        <title>Anoxygenic phototrophic Chloroflexota member uses a Type I reaction center.</title>
        <authorList>
            <person name="Tsuji J.M."/>
            <person name="Shaw N.A."/>
            <person name="Nagashima S."/>
            <person name="Venkiteswaran J."/>
            <person name="Schiff S.L."/>
            <person name="Hanada S."/>
            <person name="Tank M."/>
            <person name="Neufeld J.D."/>
        </authorList>
    </citation>
    <scope>NUCLEOTIDE SEQUENCE [LARGE SCALE GENOMIC DNA]</scope>
    <source>
        <strain evidence="1">L227-S17</strain>
    </source>
</reference>
<dbReference type="RefSeq" id="WP_341471771.1">
    <property type="nucleotide sequence ID" value="NZ_CP128400.1"/>
</dbReference>
<evidence type="ECO:0000313" key="4">
    <source>
        <dbReference type="Proteomes" id="UP001431572"/>
    </source>
</evidence>
<protein>
    <submittedName>
        <fullName evidence="1">Uncharacterized protein</fullName>
    </submittedName>
</protein>
<name>A0A8T7M7D0_9CHLR</name>
<keyword evidence="4" id="KW-1185">Reference proteome</keyword>
<evidence type="ECO:0000313" key="3">
    <source>
        <dbReference type="Proteomes" id="UP000521676"/>
    </source>
</evidence>
<evidence type="ECO:0000313" key="1">
    <source>
        <dbReference type="EMBL" id="NWJ47994.1"/>
    </source>
</evidence>
<accession>A0A8T7M7D0</accession>
<reference evidence="2" key="2">
    <citation type="journal article" date="2024" name="Nature">
        <title>Anoxygenic phototroph of the Chloroflexota uses a type I reaction centre.</title>
        <authorList>
            <person name="Tsuji J.M."/>
            <person name="Shaw N.A."/>
            <person name="Nagashima S."/>
            <person name="Venkiteswaran J.J."/>
            <person name="Schiff S.L."/>
            <person name="Watanabe T."/>
            <person name="Fukui M."/>
            <person name="Hanada S."/>
            <person name="Tank M."/>
            <person name="Neufeld J.D."/>
        </authorList>
    </citation>
    <scope>NUCLEOTIDE SEQUENCE</scope>
    <source>
        <strain evidence="2">L227-S17</strain>
    </source>
</reference>
<dbReference type="AlphaFoldDB" id="A0A8T7M7D0"/>